<keyword evidence="2" id="KW-1185">Reference proteome</keyword>
<sequence length="69" mass="7536">SEPEAAVWWTRAADAGHGRAALRLALVYARRGELAEGQRWADRAAELGPPAVTERAARLRDALREELSA</sequence>
<accession>A0A9X5CPL7</accession>
<evidence type="ECO:0000313" key="1">
    <source>
        <dbReference type="EMBL" id="NEC51973.1"/>
    </source>
</evidence>
<dbReference type="Gene3D" id="1.25.40.10">
    <property type="entry name" value="Tetratricopeptide repeat domain"/>
    <property type="match status" value="1"/>
</dbReference>
<dbReference type="InterPro" id="IPR011990">
    <property type="entry name" value="TPR-like_helical_dom_sf"/>
</dbReference>
<evidence type="ECO:0000313" key="2">
    <source>
        <dbReference type="Proteomes" id="UP000471745"/>
    </source>
</evidence>
<gene>
    <name evidence="1" type="ORF">G3I18_25935</name>
</gene>
<dbReference type="SUPFAM" id="SSF81901">
    <property type="entry name" value="HCP-like"/>
    <property type="match status" value="1"/>
</dbReference>
<dbReference type="AlphaFoldDB" id="A0A9X5CPL7"/>
<name>A0A9X5CPL7_9ACTN</name>
<protein>
    <submittedName>
        <fullName evidence="1">Sel1 repeat family protein</fullName>
    </submittedName>
</protein>
<dbReference type="Proteomes" id="UP000471745">
    <property type="component" value="Unassembled WGS sequence"/>
</dbReference>
<proteinExistence type="predicted"/>
<dbReference type="EMBL" id="JAAGNA010000890">
    <property type="protein sequence ID" value="NEC51973.1"/>
    <property type="molecule type" value="Genomic_DNA"/>
</dbReference>
<organism evidence="1 2">
    <name type="scientific">Actinospica acidiphila</name>
    <dbReference type="NCBI Taxonomy" id="304899"/>
    <lineage>
        <taxon>Bacteria</taxon>
        <taxon>Bacillati</taxon>
        <taxon>Actinomycetota</taxon>
        <taxon>Actinomycetes</taxon>
        <taxon>Catenulisporales</taxon>
        <taxon>Actinospicaceae</taxon>
        <taxon>Actinospica</taxon>
    </lineage>
</organism>
<comment type="caution">
    <text evidence="1">The sequence shown here is derived from an EMBL/GenBank/DDBJ whole genome shotgun (WGS) entry which is preliminary data.</text>
</comment>
<reference evidence="1 2" key="1">
    <citation type="submission" date="2020-01" db="EMBL/GenBank/DDBJ databases">
        <title>Insect and environment-associated Actinomycetes.</title>
        <authorList>
            <person name="Currrie C."/>
            <person name="Chevrette M."/>
            <person name="Carlson C."/>
            <person name="Stubbendieck R."/>
            <person name="Wendt-Pienkowski E."/>
        </authorList>
    </citation>
    <scope>NUCLEOTIDE SEQUENCE [LARGE SCALE GENOMIC DNA]</scope>
    <source>
        <strain evidence="1 2">SID8189</strain>
    </source>
</reference>
<feature type="non-terminal residue" evidence="1">
    <location>
        <position position="1"/>
    </location>
</feature>